<keyword evidence="3" id="KW-0479">Metal-binding</keyword>
<gene>
    <name evidence="5" type="primary">kce</name>
    <name evidence="5" type="ORF">BN990_03088</name>
</gene>
<evidence type="ECO:0000256" key="1">
    <source>
        <dbReference type="ARBA" id="ARBA00001947"/>
    </source>
</evidence>
<dbReference type="PANTHER" id="PTHR37418:SF2">
    <property type="entry name" value="3-KETO-5-AMINOHEXANOATE CLEAVAGE ENZYME"/>
    <property type="match status" value="1"/>
</dbReference>
<dbReference type="InterPro" id="IPR013785">
    <property type="entry name" value="Aldolase_TIM"/>
</dbReference>
<keyword evidence="2" id="KW-0808">Transferase</keyword>
<organism evidence="5 6">
    <name type="scientific">Virgibacillus massiliensis</name>
    <dbReference type="NCBI Taxonomy" id="1462526"/>
    <lineage>
        <taxon>Bacteria</taxon>
        <taxon>Bacillati</taxon>
        <taxon>Bacillota</taxon>
        <taxon>Bacilli</taxon>
        <taxon>Bacillales</taxon>
        <taxon>Bacillaceae</taxon>
        <taxon>Virgibacillus</taxon>
    </lineage>
</organism>
<evidence type="ECO:0000256" key="2">
    <source>
        <dbReference type="ARBA" id="ARBA00022679"/>
    </source>
</evidence>
<dbReference type="InterPro" id="IPR008567">
    <property type="entry name" value="BKACE"/>
</dbReference>
<comment type="caution">
    <text evidence="5">The sequence shown here is derived from an EMBL/GenBank/DDBJ whole genome shotgun (WGS) entry which is preliminary data.</text>
</comment>
<dbReference type="STRING" id="1462526.BN990_03088"/>
<dbReference type="Pfam" id="PF05853">
    <property type="entry name" value="BKACE"/>
    <property type="match status" value="1"/>
</dbReference>
<dbReference type="eggNOG" id="COG3246">
    <property type="taxonomic scope" value="Bacteria"/>
</dbReference>
<dbReference type="AlphaFoldDB" id="A0A024QEW5"/>
<dbReference type="GO" id="GO:0043720">
    <property type="term" value="F:3-keto-5-aminohexanoate cleavage activity"/>
    <property type="evidence" value="ECO:0007669"/>
    <property type="project" value="InterPro"/>
</dbReference>
<dbReference type="Gene3D" id="3.20.20.70">
    <property type="entry name" value="Aldolase class I"/>
    <property type="match status" value="1"/>
</dbReference>
<dbReference type="PANTHER" id="PTHR37418">
    <property type="entry name" value="3-KETO-5-AMINOHEXANOATE CLEAVAGE ENZYME-RELATED"/>
    <property type="match status" value="1"/>
</dbReference>
<dbReference type="RefSeq" id="WP_021292162.1">
    <property type="nucleotide sequence ID" value="NZ_BNER01000006.1"/>
</dbReference>
<dbReference type="OrthoDB" id="63399at2"/>
<name>A0A024QEW5_9BACI</name>
<protein>
    <submittedName>
        <fullName evidence="5">3-keto-5-aminohexanoate cleavage enzyme</fullName>
    </submittedName>
</protein>
<reference evidence="5 6" key="1">
    <citation type="submission" date="2014-03" db="EMBL/GenBank/DDBJ databases">
        <authorList>
            <person name="Urmite Genomes U."/>
        </authorList>
    </citation>
    <scope>NUCLEOTIDE SEQUENCE [LARGE SCALE GENOMIC DNA]</scope>
    <source>
        <strain evidence="5 6">Vm-5</strain>
    </source>
</reference>
<evidence type="ECO:0000256" key="4">
    <source>
        <dbReference type="ARBA" id="ARBA00022833"/>
    </source>
</evidence>
<proteinExistence type="predicted"/>
<sequence>MNNRKVILSCAITGAGETAEKSPHVPVTPKEIADSAIKAAKAGATIAHIHVRDPETKKLSHDVQLFQEVVERIRASETDVIINITAGGGGDWIPSDADPTKGGLGTDIQTPEERHEPVGLLLPEICTLDCGSVNFGDQIYISPANWLRKQAQLIKDSGVKPELECFDTGHIRFANQLMKEGLIEGDPLYQFCLGIPWGADADAETIAYMKSRLPENGKWAAFGIGRMQLPMVAESVIQGGNARVGLEDNLYIKKGQLATNEELVDKAVETIHGLGHEVMSPVEARNYLNLRNPHERGE</sequence>
<evidence type="ECO:0000256" key="3">
    <source>
        <dbReference type="ARBA" id="ARBA00022723"/>
    </source>
</evidence>
<keyword evidence="6" id="KW-1185">Reference proteome</keyword>
<accession>A0A024QEW5</accession>
<evidence type="ECO:0000313" key="5">
    <source>
        <dbReference type="EMBL" id="CDQ40760.1"/>
    </source>
</evidence>
<dbReference type="GO" id="GO:0046872">
    <property type="term" value="F:metal ion binding"/>
    <property type="evidence" value="ECO:0007669"/>
    <property type="project" value="UniProtKB-KW"/>
</dbReference>
<evidence type="ECO:0000313" key="6">
    <source>
        <dbReference type="Proteomes" id="UP000028875"/>
    </source>
</evidence>
<keyword evidence="4" id="KW-0862">Zinc</keyword>
<reference evidence="6" key="2">
    <citation type="submission" date="2014-05" db="EMBL/GenBank/DDBJ databases">
        <title>Draft genome sequence of Virgibacillus massiliensis Vm-5.</title>
        <authorList>
            <person name="Khelaifia S."/>
            <person name="Croce O."/>
            <person name="Lagier J.C."/>
            <person name="Raoult D."/>
        </authorList>
    </citation>
    <scope>NUCLEOTIDE SEQUENCE [LARGE SCALE GENOMIC DNA]</scope>
    <source>
        <strain evidence="6">Vm-5</strain>
    </source>
</reference>
<dbReference type="Proteomes" id="UP000028875">
    <property type="component" value="Unassembled WGS sequence"/>
</dbReference>
<dbReference type="EMBL" id="CCDP010000002">
    <property type="protein sequence ID" value="CDQ40760.1"/>
    <property type="molecule type" value="Genomic_DNA"/>
</dbReference>
<comment type="cofactor">
    <cofactor evidence="1">
        <name>Zn(2+)</name>
        <dbReference type="ChEBI" id="CHEBI:29105"/>
    </cofactor>
</comment>